<evidence type="ECO:0000256" key="1">
    <source>
        <dbReference type="ARBA" id="ARBA00022679"/>
    </source>
</evidence>
<keyword evidence="2" id="KW-0472">Membrane</keyword>
<sequence length="246" mass="28005">MSPPPPPPPKNPRFRKMEECDSAMDEYHIRTYEDRDHEAVCTMFSQGLTEHVPAGLRHLLSCPQTHLLLLGVFLTSYVVSTSFLFSFGVASALLATGLICMKAAWTNYVREALEGDMLDIRRIYLEPKDCHFWVAEHGEEVVGIVAAIHPEDPSLRGHALELKRMSVKKSHRGRGISKALTRTVIRFAQERGYQEVVLGTSMVQHAAQRLYEGMGFRRVKELYPSFAAKLLQFYVYIYHYEVPGPH</sequence>
<dbReference type="SUPFAM" id="SSF55729">
    <property type="entry name" value="Acyl-CoA N-acyltransferases (Nat)"/>
    <property type="match status" value="1"/>
</dbReference>
<evidence type="ECO:0000259" key="3">
    <source>
        <dbReference type="PROSITE" id="PS51186"/>
    </source>
</evidence>
<dbReference type="Proteomes" id="UP000826234">
    <property type="component" value="Unassembled WGS sequence"/>
</dbReference>
<dbReference type="InterPro" id="IPR016181">
    <property type="entry name" value="Acyl_CoA_acyltransferase"/>
</dbReference>
<evidence type="ECO:0000256" key="2">
    <source>
        <dbReference type="SAM" id="Phobius"/>
    </source>
</evidence>
<keyword evidence="5" id="KW-1185">Reference proteome</keyword>
<proteinExistence type="predicted"/>
<keyword evidence="2" id="KW-0812">Transmembrane</keyword>
<gene>
    <name evidence="4" type="ORF">JD844_026062</name>
</gene>
<keyword evidence="1" id="KW-0808">Transferase</keyword>
<organism evidence="4 5">
    <name type="scientific">Phrynosoma platyrhinos</name>
    <name type="common">Desert horned lizard</name>
    <dbReference type="NCBI Taxonomy" id="52577"/>
    <lineage>
        <taxon>Eukaryota</taxon>
        <taxon>Metazoa</taxon>
        <taxon>Chordata</taxon>
        <taxon>Craniata</taxon>
        <taxon>Vertebrata</taxon>
        <taxon>Euteleostomi</taxon>
        <taxon>Lepidosauria</taxon>
        <taxon>Squamata</taxon>
        <taxon>Bifurcata</taxon>
        <taxon>Unidentata</taxon>
        <taxon>Episquamata</taxon>
        <taxon>Toxicofera</taxon>
        <taxon>Iguania</taxon>
        <taxon>Phrynosomatidae</taxon>
        <taxon>Phrynosomatinae</taxon>
        <taxon>Phrynosoma</taxon>
    </lineage>
</organism>
<name>A0ABQ7SEH1_PHRPL</name>
<evidence type="ECO:0000313" key="5">
    <source>
        <dbReference type="Proteomes" id="UP000826234"/>
    </source>
</evidence>
<accession>A0ABQ7SEH1</accession>
<reference evidence="4 5" key="1">
    <citation type="journal article" date="2022" name="Gigascience">
        <title>A chromosome-level genome assembly and annotation of the desert horned lizard, Phrynosoma platyrhinos, provides insight into chromosomal rearrangements among reptiles.</title>
        <authorList>
            <person name="Koochekian N."/>
            <person name="Ascanio A."/>
            <person name="Farleigh K."/>
            <person name="Card D.C."/>
            <person name="Schield D.R."/>
            <person name="Castoe T.A."/>
            <person name="Jezkova T."/>
        </authorList>
    </citation>
    <scope>NUCLEOTIDE SEQUENCE [LARGE SCALE GENOMIC DNA]</scope>
    <source>
        <strain evidence="4">NK-2021</strain>
    </source>
</reference>
<dbReference type="PROSITE" id="PS51186">
    <property type="entry name" value="GNAT"/>
    <property type="match status" value="1"/>
</dbReference>
<keyword evidence="2" id="KW-1133">Transmembrane helix</keyword>
<feature type="domain" description="N-acetyltransferase" evidence="3">
    <location>
        <begin position="92"/>
        <end position="236"/>
    </location>
</feature>
<dbReference type="Pfam" id="PF00583">
    <property type="entry name" value="Acetyltransf_1"/>
    <property type="match status" value="1"/>
</dbReference>
<comment type="caution">
    <text evidence="4">The sequence shown here is derived from an EMBL/GenBank/DDBJ whole genome shotgun (WGS) entry which is preliminary data.</text>
</comment>
<dbReference type="InterPro" id="IPR050769">
    <property type="entry name" value="NAT_camello-type"/>
</dbReference>
<dbReference type="EMBL" id="JAIPUX010005290">
    <property type="protein sequence ID" value="KAH0615716.1"/>
    <property type="molecule type" value="Genomic_DNA"/>
</dbReference>
<dbReference type="CDD" id="cd04301">
    <property type="entry name" value="NAT_SF"/>
    <property type="match status" value="1"/>
</dbReference>
<dbReference type="PANTHER" id="PTHR13947">
    <property type="entry name" value="GNAT FAMILY N-ACETYLTRANSFERASE"/>
    <property type="match status" value="1"/>
</dbReference>
<dbReference type="PANTHER" id="PTHR13947:SF58">
    <property type="entry name" value="8B (PUTATIVE,_PSEUDO-RELATED"/>
    <property type="match status" value="1"/>
</dbReference>
<feature type="transmembrane region" description="Helical" evidence="2">
    <location>
        <begin position="67"/>
        <end position="100"/>
    </location>
</feature>
<evidence type="ECO:0000313" key="4">
    <source>
        <dbReference type="EMBL" id="KAH0615716.1"/>
    </source>
</evidence>
<protein>
    <recommendedName>
        <fullName evidence="3">N-acetyltransferase domain-containing protein</fullName>
    </recommendedName>
</protein>
<dbReference type="InterPro" id="IPR000182">
    <property type="entry name" value="GNAT_dom"/>
</dbReference>
<dbReference type="Gene3D" id="3.40.630.30">
    <property type="match status" value="1"/>
</dbReference>